<dbReference type="EMBL" id="LKKS01000120">
    <property type="protein sequence ID" value="KPM60584.1"/>
    <property type="molecule type" value="Genomic_DNA"/>
</dbReference>
<evidence type="ECO:0000256" key="2">
    <source>
        <dbReference type="ARBA" id="ARBA00022692"/>
    </source>
</evidence>
<keyword evidence="1" id="KW-1003">Cell membrane</keyword>
<dbReference type="KEGG" id="ppud:DW66_0163"/>
<reference evidence="8 23" key="8">
    <citation type="submission" date="2020-01" db="EMBL/GenBank/DDBJ databases">
        <title>Complete Genome Sequence of Pseudomonas putida Strain TS312, Harboring the HdtS type N-acyl-homoserine Lactone Synthase, Isolated from a Paper Mill.</title>
        <authorList>
            <person name="Hosoe A."/>
            <person name="Suenaga T."/>
            <person name="Sugi T."/>
            <person name="Izumi T."/>
            <person name="Nagai N."/>
            <person name="Terada A."/>
        </authorList>
    </citation>
    <scope>NUCLEOTIDE SEQUENCE [LARGE SCALE GENOMIC DNA]</scope>
    <source>
        <strain evidence="8 23">TS312</strain>
    </source>
</reference>
<evidence type="ECO:0000256" key="5">
    <source>
        <dbReference type="SAM" id="Phobius"/>
    </source>
</evidence>
<name>A0A059UTU2_PSEPU</name>
<dbReference type="EMBL" id="CP018743">
    <property type="protein sequence ID" value="APO81092.1"/>
    <property type="molecule type" value="Genomic_DNA"/>
</dbReference>
<dbReference type="EMBL" id="MING01000083">
    <property type="protein sequence ID" value="POG04641.1"/>
    <property type="molecule type" value="Genomic_DNA"/>
</dbReference>
<evidence type="ECO:0000313" key="24">
    <source>
        <dbReference type="Proteomes" id="UP000510934"/>
    </source>
</evidence>
<dbReference type="Proteomes" id="UP000050437">
    <property type="component" value="Unassembled WGS sequence"/>
</dbReference>
<dbReference type="Proteomes" id="UP000516786">
    <property type="component" value="Chromosome"/>
</dbReference>
<dbReference type="EMBL" id="CP059052">
    <property type="protein sequence ID" value="QLJ14232.1"/>
    <property type="molecule type" value="Genomic_DNA"/>
</dbReference>
<evidence type="ECO:0000313" key="22">
    <source>
        <dbReference type="Proteomes" id="UP000278162"/>
    </source>
</evidence>
<reference evidence="17 22" key="7">
    <citation type="submission" date="2018-10" db="EMBL/GenBank/DDBJ databases">
        <title>An outbreak of IMP-63 producing strain in France.</title>
        <authorList>
            <person name="Bour M."/>
            <person name="Liapis E."/>
            <person name="Plesiat P."/>
        </authorList>
    </citation>
    <scope>NUCLEOTIDE SEQUENCE [LARGE SCALE GENOMIC DNA]</scope>
    <source>
        <strain evidence="17 22">12917</strain>
    </source>
</reference>
<dbReference type="EMBL" id="BSKJ01000008">
    <property type="protein sequence ID" value="GLO36723.1"/>
    <property type="molecule type" value="Genomic_DNA"/>
</dbReference>
<dbReference type="Proteomes" id="UP000639504">
    <property type="component" value="Unassembled WGS sequence"/>
</dbReference>
<dbReference type="Proteomes" id="UP000237378">
    <property type="component" value="Unassembled WGS sequence"/>
</dbReference>
<evidence type="ECO:0000313" key="18">
    <source>
        <dbReference type="Proteomes" id="UP000050437"/>
    </source>
</evidence>
<dbReference type="EMBL" id="JAMHFX010000195">
    <property type="protein sequence ID" value="MCO1622356.1"/>
    <property type="molecule type" value="Genomic_DNA"/>
</dbReference>
<reference evidence="16 25" key="10">
    <citation type="submission" date="2020-09" db="EMBL/GenBank/DDBJ databases">
        <title>Co-existence of a novel multidrug-resistance efflux pump with carbapenem resistance gene blaVIM-2 in one megaplasmid in Pseudomonas putida.</title>
        <authorList>
            <person name="Peng K."/>
            <person name="Li R."/>
        </authorList>
    </citation>
    <scope>NUCLEOTIDE SEQUENCE [LARGE SCALE GENOMIC DNA]</scope>
    <source>
        <strain evidence="16 25">ZXPA-20</strain>
    </source>
</reference>
<accession>A0A059UTU2</accession>
<reference evidence="6 19" key="5">
    <citation type="submission" date="2016-12" db="EMBL/GenBank/DDBJ databases">
        <title>Draft Genome Sequence of Mercury Resistant Pseudomonas DRA525.</title>
        <authorList>
            <person name="Drace K.M."/>
        </authorList>
    </citation>
    <scope>NUCLEOTIDE SEQUENCE [LARGE SCALE GENOMIC DNA]</scope>
    <source>
        <strain evidence="6 19">DRA525</strain>
    </source>
</reference>
<reference evidence="14 21" key="6">
    <citation type="submission" date="2018-03" db="EMBL/GenBank/DDBJ databases">
        <title>Draft genome of Pseudomonas putida strain KH-18-2.</title>
        <authorList>
            <person name="Yoshizawa S."/>
            <person name="Khan N.H."/>
            <person name="Nishimura M."/>
            <person name="Chiura H.X."/>
            <person name="Ogura Y."/>
            <person name="Hayashi T."/>
            <person name="Kogure K."/>
        </authorList>
    </citation>
    <scope>NUCLEOTIDE SEQUENCE [LARGE SCALE GENOMIC DNA]</scope>
    <source>
        <strain evidence="14 21">KH-18-2</strain>
    </source>
</reference>
<dbReference type="Proteomes" id="UP000637061">
    <property type="component" value="Unassembled WGS sequence"/>
</dbReference>
<evidence type="ECO:0000313" key="19">
    <source>
        <dbReference type="Proteomes" id="UP000185146"/>
    </source>
</evidence>
<dbReference type="OrthoDB" id="7021192at2"/>
<evidence type="ECO:0000313" key="14">
    <source>
        <dbReference type="EMBL" id="POG04641.1"/>
    </source>
</evidence>
<evidence type="ECO:0000313" key="13">
    <source>
        <dbReference type="EMBL" id="MCO1622356.1"/>
    </source>
</evidence>
<dbReference type="EMBL" id="CP061723">
    <property type="protein sequence ID" value="QOC98344.1"/>
    <property type="molecule type" value="Genomic_DNA"/>
</dbReference>
<sequence length="70" mass="8019">MIGELDISGVFLPTLLVMMFGTYLLFLGVHAVLVRLHFYRLVWHRALFNVALYAVLLGAVDHFCRNLMLP</sequence>
<evidence type="ECO:0000313" key="16">
    <source>
        <dbReference type="EMBL" id="QOC98344.1"/>
    </source>
</evidence>
<reference evidence="14 21" key="4">
    <citation type="submission" date="2016-08" db="EMBL/GenBank/DDBJ databases">
        <authorList>
            <person name="Seilhamer J.J."/>
        </authorList>
    </citation>
    <scope>NUCLEOTIDE SEQUENCE [LARGE SCALE GENOMIC DNA]</scope>
    <source>
        <strain evidence="14 21">KH-18-2</strain>
    </source>
</reference>
<dbReference type="EMBL" id="AP022324">
    <property type="protein sequence ID" value="BBU42733.1"/>
    <property type="molecule type" value="Genomic_DNA"/>
</dbReference>
<evidence type="ECO:0000313" key="7">
    <source>
        <dbReference type="EMBL" id="BAW20714.1"/>
    </source>
</evidence>
<evidence type="ECO:0000313" key="17">
    <source>
        <dbReference type="EMBL" id="RNF83033.1"/>
    </source>
</evidence>
<dbReference type="Proteomes" id="UP000185146">
    <property type="component" value="Chromosome"/>
</dbReference>
<evidence type="ECO:0000313" key="20">
    <source>
        <dbReference type="Proteomes" id="UP000218731"/>
    </source>
</evidence>
<evidence type="ECO:0000313" key="10">
    <source>
        <dbReference type="EMBL" id="KPM60584.1"/>
    </source>
</evidence>
<dbReference type="EMBL" id="JADLKB010000070">
    <property type="protein sequence ID" value="MBF8739215.1"/>
    <property type="molecule type" value="Genomic_DNA"/>
</dbReference>
<dbReference type="EMBL" id="AP015029">
    <property type="protein sequence ID" value="BAW20714.1"/>
    <property type="molecule type" value="Genomic_DNA"/>
</dbReference>
<evidence type="ECO:0000313" key="15">
    <source>
        <dbReference type="EMBL" id="QLJ14232.1"/>
    </source>
</evidence>
<dbReference type="Proteomes" id="UP001202943">
    <property type="component" value="Unassembled WGS sequence"/>
</dbReference>
<dbReference type="Proteomes" id="UP001161257">
    <property type="component" value="Unassembled WGS sequence"/>
</dbReference>
<reference evidence="10 18" key="2">
    <citation type="submission" date="2015-10" db="EMBL/GenBank/DDBJ databases">
        <title>Pseudomonas putida clinical strains.</title>
        <authorList>
            <person name="Molina L."/>
            <person name="Udaondo Z."/>
        </authorList>
    </citation>
    <scope>NUCLEOTIDE SEQUENCE [LARGE SCALE GENOMIC DNA]</scope>
    <source>
        <strain evidence="10 18">HB13667</strain>
    </source>
</reference>
<dbReference type="PATRIC" id="fig|303.167.peg.161"/>
<feature type="transmembrane region" description="Helical" evidence="5">
    <location>
        <begin position="12"/>
        <end position="34"/>
    </location>
</feature>
<reference evidence="13" key="15">
    <citation type="submission" date="2023-08" db="EMBL/GenBank/DDBJ databases">
        <title>Isolation, Identification, Denitrification Characteristics of A Highly Efficient Aerobic Denitrifying Bacterial Strain DS2.</title>
        <authorList>
            <person name="Wang H."/>
        </authorList>
    </citation>
    <scope>NUCLEOTIDE SEQUENCE</scope>
    <source>
        <strain evidence="13">DS2</strain>
    </source>
</reference>
<evidence type="ECO:0000313" key="11">
    <source>
        <dbReference type="EMBL" id="MBF8739215.1"/>
    </source>
</evidence>
<dbReference type="InterPro" id="IPR012451">
    <property type="entry name" value="DUF1656"/>
</dbReference>
<evidence type="ECO:0000256" key="4">
    <source>
        <dbReference type="ARBA" id="ARBA00023136"/>
    </source>
</evidence>
<reference evidence="9" key="14">
    <citation type="submission" date="2023-01" db="EMBL/GenBank/DDBJ databases">
        <title>Whole-genome sequence of Pseudomonas putida NBRC 14671.</title>
        <authorList>
            <person name="Morohoshi T."/>
            <person name="Someya N."/>
        </authorList>
    </citation>
    <scope>NUCLEOTIDE SEQUENCE</scope>
    <source>
        <strain evidence="9">NBRC 14671</strain>
    </source>
</reference>
<dbReference type="Proteomes" id="UP000278162">
    <property type="component" value="Unassembled WGS sequence"/>
</dbReference>
<organism evidence="6 19">
    <name type="scientific">Pseudomonas putida</name>
    <name type="common">Arthrobacter siderocapsulatus</name>
    <dbReference type="NCBI Taxonomy" id="303"/>
    <lineage>
        <taxon>Bacteria</taxon>
        <taxon>Pseudomonadati</taxon>
        <taxon>Pseudomonadota</taxon>
        <taxon>Gammaproteobacteria</taxon>
        <taxon>Pseudomonadales</taxon>
        <taxon>Pseudomonadaceae</taxon>
        <taxon>Pseudomonas</taxon>
    </lineage>
</organism>
<dbReference type="EMBL" id="RJAI01000065">
    <property type="protein sequence ID" value="RNF83033.1"/>
    <property type="molecule type" value="Genomic_DNA"/>
</dbReference>
<reference evidence="15" key="9">
    <citation type="submission" date="2020-07" db="EMBL/GenBank/DDBJ databases">
        <authorList>
            <person name="Delegan Y."/>
            <person name="Filonov A."/>
            <person name="Puntus I."/>
            <person name="Valentovich L."/>
        </authorList>
    </citation>
    <scope>NUCLEOTIDE SEQUENCE</scope>
    <source>
        <strain evidence="15">BS3701</strain>
    </source>
</reference>
<reference evidence="11" key="11">
    <citation type="submission" date="2020-10" db="EMBL/GenBank/DDBJ databases">
        <title>Genome sequences of Pseudomonas isolates.</title>
        <authorList>
            <person name="Wessels L."/>
            <person name="Reich F."/>
            <person name="Hammerl J."/>
        </authorList>
    </citation>
    <scope>NUCLEOTIDE SEQUENCE</scope>
    <source>
        <strain evidence="11">20-MO00640-0</strain>
    </source>
</reference>
<evidence type="ECO:0000313" key="21">
    <source>
        <dbReference type="Proteomes" id="UP000237378"/>
    </source>
</evidence>
<gene>
    <name evidence="14" type="ORF">BGP82_25725</name>
    <name evidence="6" type="ORF">BL240_06320</name>
    <name evidence="17" type="ORF">EFK07_23845</name>
    <name evidence="15" type="ORF">H0H12_28105</name>
    <name evidence="10" type="ORF">HB13667_21485</name>
    <name evidence="16" type="ORF">ID616_01090</name>
    <name evidence="11" type="ORF">IR015_27805</name>
    <name evidence="12" type="ORF">JEU22_11505</name>
    <name evidence="7" type="ORF">KF715C_ch1410</name>
    <name evidence="13" type="ORF">M8C81_17275</name>
    <name evidence="8" type="ORF">PPTS312_06480</name>
    <name evidence="9" type="ORF">PPUN14671_35590</name>
</gene>
<feature type="transmembrane region" description="Helical" evidence="5">
    <location>
        <begin position="46"/>
        <end position="68"/>
    </location>
</feature>
<evidence type="ECO:0000313" key="6">
    <source>
        <dbReference type="EMBL" id="APO81092.1"/>
    </source>
</evidence>
<dbReference type="Proteomes" id="UP000464661">
    <property type="component" value="Chromosome"/>
</dbReference>
<reference evidence="13" key="13">
    <citation type="submission" date="2022-05" db="EMBL/GenBank/DDBJ databases">
        <authorList>
            <person name="Yi M."/>
        </authorList>
    </citation>
    <scope>NUCLEOTIDE SEQUENCE</scope>
    <source>
        <strain evidence="13">DS2</strain>
    </source>
</reference>
<evidence type="ECO:0000313" key="9">
    <source>
        <dbReference type="EMBL" id="GLO36723.1"/>
    </source>
</evidence>
<reference evidence="7 20" key="3">
    <citation type="submission" date="2015-11" db="EMBL/GenBank/DDBJ databases">
        <title>Complete genome sequencing of a biphenyl-degrading bacterium, Pseudomonas putida KF715 (=NBRC110667).</title>
        <authorList>
            <person name="Suenaga H."/>
            <person name="Fujihara N."/>
            <person name="Watanabe T."/>
            <person name="Hirose J."/>
            <person name="Kimura N."/>
            <person name="Yamazoe A."/>
            <person name="Hosoyama A."/>
            <person name="Shimodaira J."/>
            <person name="Furukawa K."/>
        </authorList>
    </citation>
    <scope>NUCLEOTIDE SEQUENCE [LARGE SCALE GENOMIC DNA]</scope>
    <source>
        <strain evidence="7 20">KF715</strain>
    </source>
</reference>
<keyword evidence="3 5" id="KW-1133">Transmembrane helix</keyword>
<keyword evidence="4 5" id="KW-0472">Membrane</keyword>
<dbReference type="GeneID" id="97165686"/>
<reference evidence="12" key="12">
    <citation type="submission" date="2020-12" db="EMBL/GenBank/DDBJ databases">
        <title>Enhanced detection system for hospital associated transmission using whole genome sequencing surveillance.</title>
        <authorList>
            <person name="Harrison L.H."/>
            <person name="Van Tyne D."/>
            <person name="Marsh J.W."/>
            <person name="Griffith M.P."/>
            <person name="Snyder D.J."/>
            <person name="Cooper V.S."/>
            <person name="Mustapha M."/>
        </authorList>
    </citation>
    <scope>NUCLEOTIDE SEQUENCE</scope>
    <source>
        <strain evidence="12">PSB00042</strain>
    </source>
</reference>
<dbReference type="Proteomes" id="UP000510934">
    <property type="component" value="Chromosome"/>
</dbReference>
<dbReference type="Pfam" id="PF07869">
    <property type="entry name" value="DUF1656"/>
    <property type="match status" value="1"/>
</dbReference>
<proteinExistence type="predicted"/>
<evidence type="ECO:0000313" key="12">
    <source>
        <dbReference type="EMBL" id="MBI6884541.1"/>
    </source>
</evidence>
<reference evidence="15 24" key="1">
    <citation type="journal article" date="2009" name="Mikrobiologiia">
        <title>[Phenanthren biodegradation and interaction of Pseudomonas putida BS3701 and Burkholderia sp.BS3702 in plant rhizosphere].</title>
        <authorList>
            <person name="Ovchinnikova A.A."/>
            <person name="Vetrova A.A."/>
            <person name="Filonov A.E."/>
            <person name="Boronin A.M."/>
        </authorList>
    </citation>
    <scope>NUCLEOTIDE SEQUENCE [LARGE SCALE GENOMIC DNA]</scope>
    <source>
        <strain evidence="15 24">BS3701</strain>
    </source>
</reference>
<dbReference type="AlphaFoldDB" id="A0A059UTU2"/>
<accession>A0A1L5PLU9</accession>
<dbReference type="Proteomes" id="UP000218731">
    <property type="component" value="Chromosome 1"/>
</dbReference>
<dbReference type="RefSeq" id="WP_003255905.1">
    <property type="nucleotide sequence ID" value="NZ_ABUNEW020000008.1"/>
</dbReference>
<protein>
    <submittedName>
        <fullName evidence="11">DUF1656 domain-containing protein</fullName>
    </submittedName>
    <submittedName>
        <fullName evidence="8">Membrane protein</fullName>
    </submittedName>
</protein>
<evidence type="ECO:0000256" key="1">
    <source>
        <dbReference type="ARBA" id="ARBA00022475"/>
    </source>
</evidence>
<evidence type="ECO:0000313" key="8">
    <source>
        <dbReference type="EMBL" id="BBU42733.1"/>
    </source>
</evidence>
<dbReference type="OMA" id="AHFYRLV"/>
<evidence type="ECO:0000313" key="25">
    <source>
        <dbReference type="Proteomes" id="UP000516786"/>
    </source>
</evidence>
<keyword evidence="2 5" id="KW-0812">Transmembrane</keyword>
<dbReference type="EMBL" id="JAEHTE010000010">
    <property type="protein sequence ID" value="MBI6884541.1"/>
    <property type="molecule type" value="Genomic_DNA"/>
</dbReference>
<evidence type="ECO:0000256" key="3">
    <source>
        <dbReference type="ARBA" id="ARBA00022989"/>
    </source>
</evidence>
<evidence type="ECO:0000313" key="23">
    <source>
        <dbReference type="Proteomes" id="UP000464661"/>
    </source>
</evidence>